<evidence type="ECO:0000313" key="2">
    <source>
        <dbReference type="EMBL" id="KMS96088.1"/>
    </source>
</evidence>
<evidence type="ECO:0000256" key="1">
    <source>
        <dbReference type="SAM" id="Coils"/>
    </source>
</evidence>
<feature type="coiled-coil region" evidence="1">
    <location>
        <begin position="142"/>
        <end position="169"/>
    </location>
</feature>
<keyword evidence="1" id="KW-0175">Coiled coil</keyword>
<gene>
    <name evidence="2" type="ORF">BVRB_002000</name>
</gene>
<keyword evidence="3" id="KW-1185">Reference proteome</keyword>
<dbReference type="AlphaFoldDB" id="A0A0J8B814"/>
<accession>A0A0J8B814</accession>
<evidence type="ECO:0000313" key="3">
    <source>
        <dbReference type="Proteomes" id="UP000035740"/>
    </source>
</evidence>
<dbReference type="Proteomes" id="UP000035740">
    <property type="component" value="Unassembled WGS sequence"/>
</dbReference>
<dbReference type="Gramene" id="KMS96088">
    <property type="protein sequence ID" value="KMS96088"/>
    <property type="gene ID" value="BVRB_002000"/>
</dbReference>
<organism evidence="2 3">
    <name type="scientific">Beta vulgaris subsp. vulgaris</name>
    <name type="common">Beet</name>
    <dbReference type="NCBI Taxonomy" id="3555"/>
    <lineage>
        <taxon>Eukaryota</taxon>
        <taxon>Viridiplantae</taxon>
        <taxon>Streptophyta</taxon>
        <taxon>Embryophyta</taxon>
        <taxon>Tracheophyta</taxon>
        <taxon>Spermatophyta</taxon>
        <taxon>Magnoliopsida</taxon>
        <taxon>eudicotyledons</taxon>
        <taxon>Gunneridae</taxon>
        <taxon>Pentapetalae</taxon>
        <taxon>Caryophyllales</taxon>
        <taxon>Chenopodiaceae</taxon>
        <taxon>Betoideae</taxon>
        <taxon>Beta</taxon>
    </lineage>
</organism>
<proteinExistence type="predicted"/>
<protein>
    <submittedName>
        <fullName evidence="2">Uncharacterized protein</fullName>
    </submittedName>
</protein>
<name>A0A0J8B814_BETVV</name>
<dbReference type="EMBL" id="KQ090411">
    <property type="protein sequence ID" value="KMS96088.1"/>
    <property type="molecule type" value="Genomic_DNA"/>
</dbReference>
<reference evidence="2 3" key="1">
    <citation type="journal article" date="2014" name="Nature">
        <title>The genome of the recently domesticated crop plant sugar beet (Beta vulgaris).</title>
        <authorList>
            <person name="Dohm J.C."/>
            <person name="Minoche A.E."/>
            <person name="Holtgrawe D."/>
            <person name="Capella-Gutierrez S."/>
            <person name="Zakrzewski F."/>
            <person name="Tafer H."/>
            <person name="Rupp O."/>
            <person name="Sorensen T.R."/>
            <person name="Stracke R."/>
            <person name="Reinhardt R."/>
            <person name="Goesmann A."/>
            <person name="Kraft T."/>
            <person name="Schulz B."/>
            <person name="Stadler P.F."/>
            <person name="Schmidt T."/>
            <person name="Gabaldon T."/>
            <person name="Lehrach H."/>
            <person name="Weisshaar B."/>
            <person name="Himmelbauer H."/>
        </authorList>
    </citation>
    <scope>NUCLEOTIDE SEQUENCE [LARGE SCALE GENOMIC DNA]</scope>
    <source>
        <tissue evidence="2">Taproot</tissue>
    </source>
</reference>
<sequence>MVAFELVKNKHFIRCFDTEALWVFELSIDYEDTNSFEDKDWTRSGGPIGPTQDHNSLKIENQEIKGSELRKLMKLLCYSRLAVNREGICFLDTMGLDNDAAAPAEFQQQYQMIRSRFDWSTFQLIKIGPGNSGDNCIIHPGNNGNNTELSVLEEKVADLERELEQRVFEMSGQSAEDFFYDIVSRTRVSFPSKNFDVGSSEARTEFTGALIKRSEILPIDEVLTPMDTKPNTSLFPRVPIQVSSGEFDSENWWVITVATRKSNGWETDVKPIIYYDHEVRSRRQRIGDRTIAVPFVVGSEFRYNNGFGLPGAGQT</sequence>